<organism evidence="3 4">
    <name type="scientific">Stichopus japonicus</name>
    <name type="common">Sea cucumber</name>
    <dbReference type="NCBI Taxonomy" id="307972"/>
    <lineage>
        <taxon>Eukaryota</taxon>
        <taxon>Metazoa</taxon>
        <taxon>Echinodermata</taxon>
        <taxon>Eleutherozoa</taxon>
        <taxon>Echinozoa</taxon>
        <taxon>Holothuroidea</taxon>
        <taxon>Aspidochirotacea</taxon>
        <taxon>Aspidochirotida</taxon>
        <taxon>Stichopodidae</taxon>
        <taxon>Apostichopus</taxon>
    </lineage>
</organism>
<dbReference type="EMBL" id="MRZV01001256">
    <property type="protein sequence ID" value="PIK39279.1"/>
    <property type="molecule type" value="Genomic_DNA"/>
</dbReference>
<accession>A0A2G8JUA1</accession>
<reference evidence="3 4" key="1">
    <citation type="journal article" date="2017" name="PLoS Biol.">
        <title>The sea cucumber genome provides insights into morphological evolution and visceral regeneration.</title>
        <authorList>
            <person name="Zhang X."/>
            <person name="Sun L."/>
            <person name="Yuan J."/>
            <person name="Sun Y."/>
            <person name="Gao Y."/>
            <person name="Zhang L."/>
            <person name="Li S."/>
            <person name="Dai H."/>
            <person name="Hamel J.F."/>
            <person name="Liu C."/>
            <person name="Yu Y."/>
            <person name="Liu S."/>
            <person name="Lin W."/>
            <person name="Guo K."/>
            <person name="Jin S."/>
            <person name="Xu P."/>
            <person name="Storey K.B."/>
            <person name="Huan P."/>
            <person name="Zhang T."/>
            <person name="Zhou Y."/>
            <person name="Zhang J."/>
            <person name="Lin C."/>
            <person name="Li X."/>
            <person name="Xing L."/>
            <person name="Huo D."/>
            <person name="Sun M."/>
            <person name="Wang L."/>
            <person name="Mercier A."/>
            <person name="Li F."/>
            <person name="Yang H."/>
            <person name="Xiang J."/>
        </authorList>
    </citation>
    <scope>NUCLEOTIDE SEQUENCE [LARGE SCALE GENOMIC DNA]</scope>
    <source>
        <strain evidence="3">Shaxun</strain>
        <tissue evidence="3">Muscle</tissue>
    </source>
</reference>
<dbReference type="SUPFAM" id="SSF81383">
    <property type="entry name" value="F-box domain"/>
    <property type="match status" value="1"/>
</dbReference>
<dbReference type="PANTHER" id="PTHR20933">
    <property type="entry name" value="F-BOX ONLY PROTEIN 33"/>
    <property type="match status" value="1"/>
</dbReference>
<evidence type="ECO:0000256" key="1">
    <source>
        <dbReference type="SAM" id="SignalP"/>
    </source>
</evidence>
<dbReference type="GO" id="GO:0031398">
    <property type="term" value="P:positive regulation of protein ubiquitination"/>
    <property type="evidence" value="ECO:0007669"/>
    <property type="project" value="TreeGrafter"/>
</dbReference>
<protein>
    <submittedName>
        <fullName evidence="3">Putative F-box/LRR-repeat protein 12 isoform X1</fullName>
    </submittedName>
</protein>
<dbReference type="InterPro" id="IPR032675">
    <property type="entry name" value="LRR_dom_sf"/>
</dbReference>
<feature type="domain" description="F-box" evidence="2">
    <location>
        <begin position="43"/>
        <end position="89"/>
    </location>
</feature>
<dbReference type="PANTHER" id="PTHR20933:SF4">
    <property type="entry name" value="F-BOX INVOLVED IN POLYQ PATHOGENESIS, ISOFORM A"/>
    <property type="match status" value="1"/>
</dbReference>
<dbReference type="SMART" id="SM00256">
    <property type="entry name" value="FBOX"/>
    <property type="match status" value="1"/>
</dbReference>
<evidence type="ECO:0000313" key="3">
    <source>
        <dbReference type="EMBL" id="PIK39279.1"/>
    </source>
</evidence>
<dbReference type="Pfam" id="PF12937">
    <property type="entry name" value="F-box-like"/>
    <property type="match status" value="1"/>
</dbReference>
<dbReference type="OrthoDB" id="3219396at2759"/>
<feature type="chain" id="PRO_5013856313" evidence="1">
    <location>
        <begin position="31"/>
        <end position="232"/>
    </location>
</feature>
<sequence length="232" mass="26750">MYVKKCRNKPYTLLSLFYLVSGLPLYGTHAPEDDDVSRTPLSNNVIGQLSDEVLLRIFTYLDMQDKFRLAGVCRHFNNLVKDKYLWQQVNLSDCRFAMDGRILHRLLNRYILSEQVRNIILPRRFATNAVLRKIGKQCPNLEDLTLTNVSLTPKLNVNELPNSLRQISFIKCKVGKRSLYRSDLGVSLNFRTVRFLEYTCSHELGSCLRLLKNVQGLVISNCDCVHNTSMDC</sequence>
<dbReference type="PROSITE" id="PS50181">
    <property type="entry name" value="FBOX"/>
    <property type="match status" value="1"/>
</dbReference>
<dbReference type="STRING" id="307972.A0A2G8JUA1"/>
<dbReference type="InterPro" id="IPR001810">
    <property type="entry name" value="F-box_dom"/>
</dbReference>
<evidence type="ECO:0000313" key="4">
    <source>
        <dbReference type="Proteomes" id="UP000230750"/>
    </source>
</evidence>
<dbReference type="InterPro" id="IPR036047">
    <property type="entry name" value="F-box-like_dom_sf"/>
</dbReference>
<feature type="signal peptide" evidence="1">
    <location>
        <begin position="1"/>
        <end position="30"/>
    </location>
</feature>
<dbReference type="AlphaFoldDB" id="A0A2G8JUA1"/>
<evidence type="ECO:0000259" key="2">
    <source>
        <dbReference type="PROSITE" id="PS50181"/>
    </source>
</evidence>
<proteinExistence type="predicted"/>
<name>A0A2G8JUA1_STIJA</name>
<dbReference type="Proteomes" id="UP000230750">
    <property type="component" value="Unassembled WGS sequence"/>
</dbReference>
<keyword evidence="1" id="KW-0732">Signal</keyword>
<dbReference type="Gene3D" id="3.80.10.10">
    <property type="entry name" value="Ribonuclease Inhibitor"/>
    <property type="match status" value="1"/>
</dbReference>
<comment type="caution">
    <text evidence="3">The sequence shown here is derived from an EMBL/GenBank/DDBJ whole genome shotgun (WGS) entry which is preliminary data.</text>
</comment>
<gene>
    <name evidence="3" type="ORF">BSL78_23887</name>
</gene>
<keyword evidence="4" id="KW-1185">Reference proteome</keyword>